<evidence type="ECO:0000256" key="2">
    <source>
        <dbReference type="ARBA" id="ARBA00023012"/>
    </source>
</evidence>
<dbReference type="Pfam" id="PF00486">
    <property type="entry name" value="Trans_reg_C"/>
    <property type="match status" value="1"/>
</dbReference>
<dbReference type="GO" id="GO:0000156">
    <property type="term" value="F:phosphorelay response regulator activity"/>
    <property type="evidence" value="ECO:0007669"/>
    <property type="project" value="TreeGrafter"/>
</dbReference>
<dbReference type="EMBL" id="JADIMU010000050">
    <property type="protein sequence ID" value="MBO8443603.1"/>
    <property type="molecule type" value="Genomic_DNA"/>
</dbReference>
<dbReference type="Gene3D" id="1.10.10.10">
    <property type="entry name" value="Winged helix-like DNA-binding domain superfamily/Winged helix DNA-binding domain"/>
    <property type="match status" value="1"/>
</dbReference>
<dbReference type="PROSITE" id="PS51755">
    <property type="entry name" value="OMPR_PHOB"/>
    <property type="match status" value="1"/>
</dbReference>
<keyword evidence="1 6" id="KW-0597">Phosphoprotein</keyword>
<dbReference type="GO" id="GO:0032993">
    <property type="term" value="C:protein-DNA complex"/>
    <property type="evidence" value="ECO:0007669"/>
    <property type="project" value="TreeGrafter"/>
</dbReference>
<dbReference type="InterPro" id="IPR039420">
    <property type="entry name" value="WalR-like"/>
</dbReference>
<dbReference type="SMART" id="SM00448">
    <property type="entry name" value="REC"/>
    <property type="match status" value="1"/>
</dbReference>
<dbReference type="AlphaFoldDB" id="A0A9D9EBF6"/>
<dbReference type="GO" id="GO:0005829">
    <property type="term" value="C:cytosol"/>
    <property type="evidence" value="ECO:0007669"/>
    <property type="project" value="TreeGrafter"/>
</dbReference>
<evidence type="ECO:0000313" key="11">
    <source>
        <dbReference type="Proteomes" id="UP000823633"/>
    </source>
</evidence>
<evidence type="ECO:0000256" key="4">
    <source>
        <dbReference type="ARBA" id="ARBA00023125"/>
    </source>
</evidence>
<keyword evidence="4 7" id="KW-0238">DNA-binding</keyword>
<sequence length="222" mass="25081">MRILVAEDEGELNRLIRCTLEDEGYAVDAVLDGQSALDYLQAGEYDAVILDIMMPKLDGLSVLRRYRSGGGRSPVIFLTARDAIDDRVEGLDSGADDYLVKPFSFAELLARVRVLLRNKGEQKSNTLTVADLTLDLSSHRVTRGGKEIELSSKEFAILEYMMLNEGTILSRESFRNHVWSWDYEGESNVVDVYIRFLRKKIDDGFEKKLIQTVRGSGYMIKG</sequence>
<accession>A0A9D9EBF6</accession>
<reference evidence="10" key="1">
    <citation type="submission" date="2020-10" db="EMBL/GenBank/DDBJ databases">
        <authorList>
            <person name="Gilroy R."/>
        </authorList>
    </citation>
    <scope>NUCLEOTIDE SEQUENCE</scope>
    <source>
        <strain evidence="10">11167</strain>
    </source>
</reference>
<dbReference type="PANTHER" id="PTHR48111">
    <property type="entry name" value="REGULATOR OF RPOS"/>
    <property type="match status" value="1"/>
</dbReference>
<feature type="modified residue" description="4-aspartylphosphate" evidence="6">
    <location>
        <position position="51"/>
    </location>
</feature>
<evidence type="ECO:0000256" key="7">
    <source>
        <dbReference type="PROSITE-ProRule" id="PRU01091"/>
    </source>
</evidence>
<evidence type="ECO:0000256" key="6">
    <source>
        <dbReference type="PROSITE-ProRule" id="PRU00169"/>
    </source>
</evidence>
<evidence type="ECO:0000313" key="10">
    <source>
        <dbReference type="EMBL" id="MBO8443603.1"/>
    </source>
</evidence>
<keyword evidence="2" id="KW-0902">Two-component regulatory system</keyword>
<keyword evidence="3" id="KW-0805">Transcription regulation</keyword>
<dbReference type="Pfam" id="PF00072">
    <property type="entry name" value="Response_reg"/>
    <property type="match status" value="1"/>
</dbReference>
<evidence type="ECO:0000259" key="9">
    <source>
        <dbReference type="PROSITE" id="PS51755"/>
    </source>
</evidence>
<proteinExistence type="predicted"/>
<dbReference type="GO" id="GO:0006355">
    <property type="term" value="P:regulation of DNA-templated transcription"/>
    <property type="evidence" value="ECO:0007669"/>
    <property type="project" value="InterPro"/>
</dbReference>
<dbReference type="FunFam" id="1.10.10.10:FF:000005">
    <property type="entry name" value="Two-component system response regulator"/>
    <property type="match status" value="1"/>
</dbReference>
<protein>
    <submittedName>
        <fullName evidence="10">Response regulator transcription factor</fullName>
    </submittedName>
</protein>
<dbReference type="InterPro" id="IPR001789">
    <property type="entry name" value="Sig_transdc_resp-reg_receiver"/>
</dbReference>
<organism evidence="10 11">
    <name type="scientific">Candidatus Aphodenecus pullistercoris</name>
    <dbReference type="NCBI Taxonomy" id="2840669"/>
    <lineage>
        <taxon>Bacteria</taxon>
        <taxon>Pseudomonadati</taxon>
        <taxon>Spirochaetota</taxon>
        <taxon>Spirochaetia</taxon>
        <taxon>Spirochaetales</taxon>
        <taxon>Candidatus Aphodenecus</taxon>
    </lineage>
</organism>
<reference evidence="10" key="2">
    <citation type="journal article" date="2021" name="PeerJ">
        <title>Extensive microbial diversity within the chicken gut microbiome revealed by metagenomics and culture.</title>
        <authorList>
            <person name="Gilroy R."/>
            <person name="Ravi A."/>
            <person name="Getino M."/>
            <person name="Pursley I."/>
            <person name="Horton D.L."/>
            <person name="Alikhan N.F."/>
            <person name="Baker D."/>
            <person name="Gharbi K."/>
            <person name="Hall N."/>
            <person name="Watson M."/>
            <person name="Adriaenssens E.M."/>
            <person name="Foster-Nyarko E."/>
            <person name="Jarju S."/>
            <person name="Secka A."/>
            <person name="Antonio M."/>
            <person name="Oren A."/>
            <person name="Chaudhuri R.R."/>
            <person name="La Ragione R."/>
            <person name="Hildebrand F."/>
            <person name="Pallen M.J."/>
        </authorList>
    </citation>
    <scope>NUCLEOTIDE SEQUENCE</scope>
    <source>
        <strain evidence="10">11167</strain>
    </source>
</reference>
<dbReference type="Gene3D" id="3.40.50.2300">
    <property type="match status" value="1"/>
</dbReference>
<dbReference type="InterPro" id="IPR001867">
    <property type="entry name" value="OmpR/PhoB-type_DNA-bd"/>
</dbReference>
<feature type="domain" description="Response regulatory" evidence="8">
    <location>
        <begin position="2"/>
        <end position="116"/>
    </location>
</feature>
<feature type="DNA-binding region" description="OmpR/PhoB-type" evidence="7">
    <location>
        <begin position="124"/>
        <end position="222"/>
    </location>
</feature>
<comment type="caution">
    <text evidence="10">The sequence shown here is derived from an EMBL/GenBank/DDBJ whole genome shotgun (WGS) entry which is preliminary data.</text>
</comment>
<dbReference type="InterPro" id="IPR036388">
    <property type="entry name" value="WH-like_DNA-bd_sf"/>
</dbReference>
<keyword evidence="5" id="KW-0804">Transcription</keyword>
<evidence type="ECO:0000256" key="1">
    <source>
        <dbReference type="ARBA" id="ARBA00022553"/>
    </source>
</evidence>
<dbReference type="PANTHER" id="PTHR48111:SF22">
    <property type="entry name" value="REGULATOR OF RPOS"/>
    <property type="match status" value="1"/>
</dbReference>
<dbReference type="FunFam" id="3.40.50.2300:FF:000002">
    <property type="entry name" value="DNA-binding response regulator PhoP"/>
    <property type="match status" value="1"/>
</dbReference>
<evidence type="ECO:0000259" key="8">
    <source>
        <dbReference type="PROSITE" id="PS50110"/>
    </source>
</evidence>
<gene>
    <name evidence="10" type="ORF">IAC42_07600</name>
</gene>
<name>A0A9D9EBF6_9SPIR</name>
<dbReference type="Proteomes" id="UP000823633">
    <property type="component" value="Unassembled WGS sequence"/>
</dbReference>
<evidence type="ECO:0000256" key="5">
    <source>
        <dbReference type="ARBA" id="ARBA00023163"/>
    </source>
</evidence>
<dbReference type="InterPro" id="IPR011006">
    <property type="entry name" value="CheY-like_superfamily"/>
</dbReference>
<dbReference type="PROSITE" id="PS50110">
    <property type="entry name" value="RESPONSE_REGULATORY"/>
    <property type="match status" value="1"/>
</dbReference>
<dbReference type="Gene3D" id="6.10.250.690">
    <property type="match status" value="1"/>
</dbReference>
<dbReference type="SMART" id="SM00862">
    <property type="entry name" value="Trans_reg_C"/>
    <property type="match status" value="1"/>
</dbReference>
<evidence type="ECO:0000256" key="3">
    <source>
        <dbReference type="ARBA" id="ARBA00023015"/>
    </source>
</evidence>
<feature type="domain" description="OmpR/PhoB-type" evidence="9">
    <location>
        <begin position="124"/>
        <end position="222"/>
    </location>
</feature>
<dbReference type="GO" id="GO:0000976">
    <property type="term" value="F:transcription cis-regulatory region binding"/>
    <property type="evidence" value="ECO:0007669"/>
    <property type="project" value="TreeGrafter"/>
</dbReference>
<dbReference type="CDD" id="cd00383">
    <property type="entry name" value="trans_reg_C"/>
    <property type="match status" value="1"/>
</dbReference>
<dbReference type="SUPFAM" id="SSF52172">
    <property type="entry name" value="CheY-like"/>
    <property type="match status" value="1"/>
</dbReference>